<organism evidence="2">
    <name type="scientific">Sheuella amnicola</name>
    <dbReference type="NCBI Taxonomy" id="2707330"/>
    <lineage>
        <taxon>Bacteria</taxon>
        <taxon>Pseudomonadati</taxon>
        <taxon>Pseudomonadota</taxon>
        <taxon>Betaproteobacteria</taxon>
        <taxon>Burkholderiales</taxon>
        <taxon>Alcaligenaceae</taxon>
        <taxon>Sheuella</taxon>
    </lineage>
</organism>
<reference evidence="2" key="1">
    <citation type="submission" date="2020-02" db="EMBL/GenBank/DDBJ databases">
        <authorList>
            <person name="Chen W.-M."/>
        </authorList>
    </citation>
    <scope>NUCLEOTIDE SEQUENCE</scope>
    <source>
        <strain evidence="2">NBD-18</strain>
    </source>
</reference>
<dbReference type="EMBL" id="JAAGRN010000009">
    <property type="protein sequence ID" value="NDY84123.1"/>
    <property type="molecule type" value="Genomic_DNA"/>
</dbReference>
<proteinExistence type="predicted"/>
<dbReference type="AlphaFoldDB" id="A0A6B2R1Y5"/>
<name>A0A6B2R1Y5_9BURK</name>
<dbReference type="PROSITE" id="PS51257">
    <property type="entry name" value="PROKAR_LIPOPROTEIN"/>
    <property type="match status" value="1"/>
</dbReference>
<comment type="caution">
    <text evidence="2">The sequence shown here is derived from an EMBL/GenBank/DDBJ whole genome shotgun (WGS) entry which is preliminary data.</text>
</comment>
<gene>
    <name evidence="2" type="ORF">G3I67_12875</name>
</gene>
<keyword evidence="1" id="KW-0732">Signal</keyword>
<evidence type="ECO:0000313" key="2">
    <source>
        <dbReference type="EMBL" id="NDY84123.1"/>
    </source>
</evidence>
<sequence>MHKIKTIEKSIISGLVLSLISCISFAQSSGNDAKDLASKLTNPVSDLISVPFQYNYDANIGIDKKGTSNSLIVQPVAPVKLNNDWNYILRPVIPFQALSGVDGFSGTGVGSVVVETFFSPRAASEYIWGVGPVVSTPSLSGKNFGTAQTGVGVSAVGLAMKAPWTIGLLTYNTWSTGGDASYGTANNLYYQPFISYVTQNAWTYSLNTQSTFNWDTRRAENPMNFTVSKLVKFGETPVSLSVGARYYLSSVPGGPSGWGGRASITFIIPE</sequence>
<protein>
    <submittedName>
        <fullName evidence="2">Transporter</fullName>
    </submittedName>
</protein>
<feature type="chain" id="PRO_5025614532" evidence="1">
    <location>
        <begin position="27"/>
        <end position="270"/>
    </location>
</feature>
<accession>A0A6B2R1Y5</accession>
<feature type="signal peptide" evidence="1">
    <location>
        <begin position="1"/>
        <end position="26"/>
    </location>
</feature>
<dbReference type="RefSeq" id="WP_163655933.1">
    <property type="nucleotide sequence ID" value="NZ_JAAGRN010000009.1"/>
</dbReference>
<evidence type="ECO:0000256" key="1">
    <source>
        <dbReference type="SAM" id="SignalP"/>
    </source>
</evidence>